<dbReference type="SUPFAM" id="SSF56059">
    <property type="entry name" value="Glutathione synthetase ATP-binding domain-like"/>
    <property type="match status" value="2"/>
</dbReference>
<dbReference type="AlphaFoldDB" id="A0A1G8HIX8"/>
<accession>A0A1G8HIX8</accession>
<dbReference type="EMBL" id="FNDU01000004">
    <property type="protein sequence ID" value="SDI06545.1"/>
    <property type="molecule type" value="Genomic_DNA"/>
</dbReference>
<dbReference type="PANTHER" id="PTHR21621">
    <property type="entry name" value="RIBOSOMAL PROTEIN S6 MODIFICATION PROTEIN"/>
    <property type="match status" value="1"/>
</dbReference>
<evidence type="ECO:0000313" key="2">
    <source>
        <dbReference type="Proteomes" id="UP000199017"/>
    </source>
</evidence>
<dbReference type="STRING" id="930129.SAMN05216352_104280"/>
<dbReference type="Proteomes" id="UP000199017">
    <property type="component" value="Unassembled WGS sequence"/>
</dbReference>
<protein>
    <submittedName>
        <fullName evidence="1">YheC/D like ATP-grasp</fullName>
    </submittedName>
</protein>
<dbReference type="InterPro" id="IPR026838">
    <property type="entry name" value="YheC/D"/>
</dbReference>
<organism evidence="1 2">
    <name type="scientific">Alteribacillus bidgolensis</name>
    <dbReference type="NCBI Taxonomy" id="930129"/>
    <lineage>
        <taxon>Bacteria</taxon>
        <taxon>Bacillati</taxon>
        <taxon>Bacillota</taxon>
        <taxon>Bacilli</taxon>
        <taxon>Bacillales</taxon>
        <taxon>Bacillaceae</taxon>
        <taxon>Alteribacillus</taxon>
    </lineage>
</organism>
<dbReference type="GO" id="GO:0016879">
    <property type="term" value="F:ligase activity, forming carbon-nitrogen bonds"/>
    <property type="evidence" value="ECO:0007669"/>
    <property type="project" value="TreeGrafter"/>
</dbReference>
<evidence type="ECO:0000313" key="1">
    <source>
        <dbReference type="EMBL" id="SDI06545.1"/>
    </source>
</evidence>
<name>A0A1G8HIX8_9BACI</name>
<dbReference type="Pfam" id="PF14398">
    <property type="entry name" value="ATPgrasp_YheCD"/>
    <property type="match status" value="2"/>
</dbReference>
<proteinExistence type="predicted"/>
<keyword evidence="2" id="KW-1185">Reference proteome</keyword>
<dbReference type="GO" id="GO:0005737">
    <property type="term" value="C:cytoplasm"/>
    <property type="evidence" value="ECO:0007669"/>
    <property type="project" value="TreeGrafter"/>
</dbReference>
<reference evidence="1 2" key="1">
    <citation type="submission" date="2016-10" db="EMBL/GenBank/DDBJ databases">
        <authorList>
            <person name="de Groot N.N."/>
        </authorList>
    </citation>
    <scope>NUCLEOTIDE SEQUENCE [LARGE SCALE GENOMIC DNA]</scope>
    <source>
        <strain evidence="2">P4B,CCM 7963,CECT 7998,DSM 25260,IBRC-M 10614,KCTC 13821</strain>
    </source>
</reference>
<dbReference type="PANTHER" id="PTHR21621:SF0">
    <property type="entry name" value="BETA-CITRYLGLUTAMATE SYNTHASE B-RELATED"/>
    <property type="match status" value="1"/>
</dbReference>
<dbReference type="Gene3D" id="3.30.470.20">
    <property type="entry name" value="ATP-grasp fold, B domain"/>
    <property type="match status" value="2"/>
</dbReference>
<gene>
    <name evidence="1" type="ORF">SAMN05216352_104280</name>
</gene>
<sequence>MRIKVKKSHNKRSNKVYLPEKIVYSLGLEKGIFYNICVGQLHEQVFIEGHKEDTEYMYVPNEIFHNLLLLSNLHLNIWVEEEKTNIYLGPVVGVFVNTKYMKYISKGEIPFSLQKHMEAGMQEGCLLYYFSINDIKWFENKVKGYIYAPKWGKWLDYWLPLSNVIYDRGVGFQREEKPLVKHIRNQFTTHPAMKLINNCDFLGKWKVHKLLYKYNEVKQYLPHTITYKTFDKVIYMLEKYQHVFLKSFYGSRGIEVMSIEKSDGGFILNFYNKGLQKIFINNESGVKSHIDSFVGDKPFIIQQGIPLIKLNSKKMDLRVLIQKNDKGKWKADYCQIRLAQENYSITNENIGGRVVNYRDYYDLLNRLNNYAIPTEQEIYNKTIKIATYIEKEFGTLGELGMDMAIDDQGGLWFIEANSKPDKDPVPGIDDTEEVGSQFIHVLKYAKFLTCKKNGTLTKNAWSITLRQAMDKGNATDITLPKHIYEKLEDSSNISFKAGSMSLNVSCIANETKEIAYIPKQFFKKMTWLQEGSKYSLRINENQLCIGPVIGVFISSGVIRKLRKQNPIFRQLKLIEANKKAGTVLYFFSLHDVDFIRHKILGTYFNTEKRYWETSQFPLPDVLYDRGGGVLPQQQAKSDFIREQLEKSNSLKKLNTRHTFDKWDLHQKLTRYKEISNFIPKTMFYRRYKDLREMFKISNALYMKDCYGNNGKGVMQVIKLSKDKYKYSYISDRIVESTVSDIKELVKIFEQQFDSKKFIIQEAINVLKILDCPVDMRATVQKNREGKLDITSYPVRVGKRNAPLTSTRTGSKVHRFEDFFEKLPSEINIDIFQLKNKIDAFLLTTYECMENAYGDFGELGIDFALDHNFNIWLIECNAKPGYNSLYKSYDKDVIKRVFLNPLQYAKYISDFKG</sequence>